<dbReference type="CDD" id="cd10280">
    <property type="entry name" value="PQQ_mGDH"/>
    <property type="match status" value="1"/>
</dbReference>
<comment type="cofactor">
    <cofactor evidence="1">
        <name>pyrroloquinoline quinone</name>
        <dbReference type="ChEBI" id="CHEBI:58442"/>
    </cofactor>
</comment>
<dbReference type="InterPro" id="IPR002372">
    <property type="entry name" value="PQQ_rpt_dom"/>
</dbReference>
<dbReference type="Gene3D" id="2.140.10.10">
    <property type="entry name" value="Quinoprotein alcohol dehydrogenase-like superfamily"/>
    <property type="match status" value="1"/>
</dbReference>
<evidence type="ECO:0000256" key="1">
    <source>
        <dbReference type="ARBA" id="ARBA00001931"/>
    </source>
</evidence>
<dbReference type="InterPro" id="IPR017511">
    <property type="entry name" value="PQQ_mDH"/>
</dbReference>
<evidence type="ECO:0000256" key="3">
    <source>
        <dbReference type="ARBA" id="ARBA00023002"/>
    </source>
</evidence>
<evidence type="ECO:0000313" key="6">
    <source>
        <dbReference type="EMBL" id="RCL84705.1"/>
    </source>
</evidence>
<keyword evidence="3" id="KW-0560">Oxidoreductase</keyword>
<dbReference type="InterPro" id="IPR018391">
    <property type="entry name" value="PQQ_b-propeller_rpt"/>
</dbReference>
<comment type="similarity">
    <text evidence="2">Belongs to the bacterial PQQ dehydrogenase family.</text>
</comment>
<dbReference type="EMBL" id="QOQK01000009">
    <property type="protein sequence ID" value="RCL84705.1"/>
    <property type="molecule type" value="Genomic_DNA"/>
</dbReference>
<keyword evidence="4" id="KW-0732">Signal</keyword>
<accession>A0A368ELD3</accession>
<dbReference type="PANTHER" id="PTHR32303">
    <property type="entry name" value="QUINOPROTEIN ALCOHOL DEHYDROGENASE (CYTOCHROME C)"/>
    <property type="match status" value="1"/>
</dbReference>
<dbReference type="InterPro" id="IPR011047">
    <property type="entry name" value="Quinoprotein_ADH-like_sf"/>
</dbReference>
<feature type="signal peptide" evidence="4">
    <location>
        <begin position="1"/>
        <end position="24"/>
    </location>
</feature>
<dbReference type="GO" id="GO:0048038">
    <property type="term" value="F:quinone binding"/>
    <property type="evidence" value="ECO:0007669"/>
    <property type="project" value="InterPro"/>
</dbReference>
<dbReference type="AlphaFoldDB" id="A0A368ELD3"/>
<protein>
    <submittedName>
        <fullName evidence="6">Pyrroloquinoline quinone-dependent dehydrogenase</fullName>
    </submittedName>
</protein>
<dbReference type="SUPFAM" id="SSF50998">
    <property type="entry name" value="Quinoprotein alcohol dehydrogenase-like"/>
    <property type="match status" value="1"/>
</dbReference>
<dbReference type="SMART" id="SM00564">
    <property type="entry name" value="PQQ"/>
    <property type="match status" value="5"/>
</dbReference>
<reference evidence="6 7" key="1">
    <citation type="journal article" date="2018" name="Microbiome">
        <title>Fine metagenomic profile of the Mediterranean stratified and mixed water columns revealed by assembly and recruitment.</title>
        <authorList>
            <person name="Haro-Moreno J.M."/>
            <person name="Lopez-Perez M."/>
            <person name="De La Torre J.R."/>
            <person name="Picazo A."/>
            <person name="Camacho A."/>
            <person name="Rodriguez-Valera F."/>
        </authorList>
    </citation>
    <scope>NUCLEOTIDE SEQUENCE [LARGE SCALE GENOMIC DNA]</scope>
    <source>
        <strain evidence="6">MED-G50</strain>
    </source>
</reference>
<dbReference type="GO" id="GO:0008876">
    <property type="term" value="F:quinoprotein glucose dehydrogenase activity"/>
    <property type="evidence" value="ECO:0007669"/>
    <property type="project" value="TreeGrafter"/>
</dbReference>
<sequence>MLRPICYVLLFVIFSSLSSIPIYAFPNSFGSDRNPKTSDKQKINQLATKITTSKSISHWPHVGGTAQGGHYISDSQINLNNIKTLDVAWTHRSGDFRQGDNFIDGISGEKPLQTGFQATPIHYNNALFYCTPYNRVISLNPENGKVIWAYDPQVDLSKFGVPRCRGVSSWTNPALNEEAKCKYMIFAPTMDARIIALDATSGEKCNNFADNGEIILTDGLGDYNPSDYSLTTPPLITSTLLVTGSAVADNISTDVPSGVVRAYDLQTGLLAWAWDTIPPNSKPILNSESKEAYQRGTTNVWSFISADDELGLVYVPTGNTSPDYYGGHRNGSDYYSSSIVALSQITGEVKWHFRAVNHDIWDFDIPSQPTLYDFMFNGKIVRALAQTTKMGHIFLLNRETGEPIFPVEDKPVPQGAIFGDYTAPTQPFPTKPKSLMNLDFNEDDIWGLTPFDRGACRKKFKELKYEGIYTPSSEEGSIHFPGSFGGHNWGGPALDPVNKKLIVNTLHMASIVKLIPREKCGQAEVDRQKKRLDRRFSFIEPSKGTPFCNQRWLGFFSPLAIPCTPPPWGTLASIDLISGDVDWQVPLGTTRDLAPFPVWFIKGVPNIGGPLVTDTGLIFIAATTDFYIRGFDLNSGDVVWKHRLPTAAHASPMSYISQNNEQYIVVAAGGSPVLATPPGDYVIAYKISKDK</sequence>
<dbReference type="PANTHER" id="PTHR32303:SF4">
    <property type="entry name" value="QUINOPROTEIN GLUCOSE DEHYDROGENASE"/>
    <property type="match status" value="1"/>
</dbReference>
<comment type="caution">
    <text evidence="6">The sequence shown here is derived from an EMBL/GenBank/DDBJ whole genome shotgun (WGS) entry which is preliminary data.</text>
</comment>
<evidence type="ECO:0000259" key="5">
    <source>
        <dbReference type="Pfam" id="PF01011"/>
    </source>
</evidence>
<evidence type="ECO:0000256" key="2">
    <source>
        <dbReference type="ARBA" id="ARBA00008156"/>
    </source>
</evidence>
<proteinExistence type="inferred from homology"/>
<feature type="domain" description="Pyrrolo-quinoline quinone repeat" evidence="5">
    <location>
        <begin position="59"/>
        <end position="664"/>
    </location>
</feature>
<dbReference type="Proteomes" id="UP000252289">
    <property type="component" value="Unassembled WGS sequence"/>
</dbReference>
<evidence type="ECO:0000256" key="4">
    <source>
        <dbReference type="SAM" id="SignalP"/>
    </source>
</evidence>
<gene>
    <name evidence="6" type="ORF">DBW64_02860</name>
</gene>
<evidence type="ECO:0000313" key="7">
    <source>
        <dbReference type="Proteomes" id="UP000252289"/>
    </source>
</evidence>
<name>A0A368ELD3_9PROT</name>
<feature type="chain" id="PRO_5016719298" evidence="4">
    <location>
        <begin position="25"/>
        <end position="691"/>
    </location>
</feature>
<dbReference type="GO" id="GO:0016020">
    <property type="term" value="C:membrane"/>
    <property type="evidence" value="ECO:0007669"/>
    <property type="project" value="InterPro"/>
</dbReference>
<dbReference type="Pfam" id="PF01011">
    <property type="entry name" value="PQQ"/>
    <property type="match status" value="1"/>
</dbReference>
<organism evidence="6 7">
    <name type="scientific">PS1 clade bacterium</name>
    <dbReference type="NCBI Taxonomy" id="2175152"/>
    <lineage>
        <taxon>Bacteria</taxon>
        <taxon>Pseudomonadati</taxon>
        <taxon>Pseudomonadota</taxon>
        <taxon>Alphaproteobacteria</taxon>
        <taxon>PS1 clade</taxon>
    </lineage>
</organism>